<dbReference type="SMART" id="SM00195">
    <property type="entry name" value="DSPc"/>
    <property type="match status" value="1"/>
</dbReference>
<dbReference type="InterPro" id="IPR000340">
    <property type="entry name" value="Dual-sp_phosphatase_cat-dom"/>
</dbReference>
<evidence type="ECO:0000256" key="3">
    <source>
        <dbReference type="ARBA" id="ARBA00008601"/>
    </source>
</evidence>
<dbReference type="GO" id="GO:0005634">
    <property type="term" value="C:nucleus"/>
    <property type="evidence" value="ECO:0007669"/>
    <property type="project" value="UniProtKB-SubCell"/>
</dbReference>
<dbReference type="InterPro" id="IPR029021">
    <property type="entry name" value="Prot-tyrosine_phosphatase-like"/>
</dbReference>
<dbReference type="GO" id="GO:0033550">
    <property type="term" value="F:MAP kinase tyrosine phosphatase activity"/>
    <property type="evidence" value="ECO:0007669"/>
    <property type="project" value="TreeGrafter"/>
</dbReference>
<keyword evidence="5" id="KW-0378">Hydrolase</keyword>
<dbReference type="GO" id="GO:0017017">
    <property type="term" value="F:MAP kinase tyrosine/serine/threonine phosphatase activity"/>
    <property type="evidence" value="ECO:0007669"/>
    <property type="project" value="TreeGrafter"/>
</dbReference>
<dbReference type="Gene3D" id="3.90.190.10">
    <property type="entry name" value="Protein tyrosine phosphatase superfamily"/>
    <property type="match status" value="1"/>
</dbReference>
<comment type="similarity">
    <text evidence="3">Belongs to the protein-tyrosine phosphatase family. Non-receptor class dual specificity subfamily.</text>
</comment>
<dbReference type="FunFam" id="3.90.190.10:FF:000056">
    <property type="entry name" value="Dual specificity phosphatase 12"/>
    <property type="match status" value="1"/>
</dbReference>
<dbReference type="GO" id="GO:0008330">
    <property type="term" value="F:protein tyrosine/threonine phosphatase activity"/>
    <property type="evidence" value="ECO:0007669"/>
    <property type="project" value="TreeGrafter"/>
</dbReference>
<sequence length="211" mass="23167">MYRLDILESWLACSPSLHRIRVLFIINAVNQLSDIKKNPGPLAAIMRALCAAKLVKNDTTPCQIEEGLFLGSLAAANNKSVLKSLNITHILTVASSISPAHPDDFTCKSIEAKDSEDTNLAQYFDECFNFIDEAKKMGGGVLVHCFVGRSRSVTIVVAYLMKKHGMTLSDALELVRSKRPQASPNAGFIKQLEDFEKSLQGSQEAAQERPT</sequence>
<comment type="caution">
    <text evidence="13">The sequence shown here is derived from an EMBL/GenBank/DDBJ whole genome shotgun (WGS) entry which is preliminary data.</text>
</comment>
<evidence type="ECO:0000313" key="13">
    <source>
        <dbReference type="EMBL" id="GMH20011.1"/>
    </source>
</evidence>
<evidence type="ECO:0000256" key="4">
    <source>
        <dbReference type="ARBA" id="ARBA00022490"/>
    </source>
</evidence>
<evidence type="ECO:0000259" key="12">
    <source>
        <dbReference type="PROSITE" id="PS50056"/>
    </source>
</evidence>
<evidence type="ECO:0000256" key="9">
    <source>
        <dbReference type="ARBA" id="ARBA00048336"/>
    </source>
</evidence>
<dbReference type="CDD" id="cd14498">
    <property type="entry name" value="DSP"/>
    <property type="match status" value="1"/>
</dbReference>
<evidence type="ECO:0000256" key="10">
    <source>
        <dbReference type="ARBA" id="ARBA00051722"/>
    </source>
</evidence>
<evidence type="ECO:0000259" key="11">
    <source>
        <dbReference type="PROSITE" id="PS50054"/>
    </source>
</evidence>
<dbReference type="PROSITE" id="PS50054">
    <property type="entry name" value="TYR_PHOSPHATASE_DUAL"/>
    <property type="match status" value="1"/>
</dbReference>
<dbReference type="PANTHER" id="PTHR10159:SF511">
    <property type="entry name" value="DUAL SPECIFICITY PROTEIN PHOSPHATASE 1"/>
    <property type="match status" value="1"/>
</dbReference>
<dbReference type="GO" id="GO:0004722">
    <property type="term" value="F:protein serine/threonine phosphatase activity"/>
    <property type="evidence" value="ECO:0007669"/>
    <property type="project" value="UniProtKB-EC"/>
</dbReference>
<dbReference type="Proteomes" id="UP001279734">
    <property type="component" value="Unassembled WGS sequence"/>
</dbReference>
<comment type="catalytic activity">
    <reaction evidence="10">
        <text>O-phospho-L-tyrosyl-[protein] + H2O = L-tyrosyl-[protein] + phosphate</text>
        <dbReference type="Rhea" id="RHEA:10684"/>
        <dbReference type="Rhea" id="RHEA-COMP:10136"/>
        <dbReference type="Rhea" id="RHEA-COMP:20101"/>
        <dbReference type="ChEBI" id="CHEBI:15377"/>
        <dbReference type="ChEBI" id="CHEBI:43474"/>
        <dbReference type="ChEBI" id="CHEBI:46858"/>
        <dbReference type="ChEBI" id="CHEBI:61978"/>
        <dbReference type="EC" id="3.1.3.48"/>
    </reaction>
</comment>
<dbReference type="InterPro" id="IPR000387">
    <property type="entry name" value="Tyr_Pase_dom"/>
</dbReference>
<keyword evidence="6" id="KW-0904">Protein phosphatase</keyword>
<comment type="catalytic activity">
    <reaction evidence="8">
        <text>O-phospho-L-seryl-[protein] + H2O = L-seryl-[protein] + phosphate</text>
        <dbReference type="Rhea" id="RHEA:20629"/>
        <dbReference type="Rhea" id="RHEA-COMP:9863"/>
        <dbReference type="Rhea" id="RHEA-COMP:11604"/>
        <dbReference type="ChEBI" id="CHEBI:15377"/>
        <dbReference type="ChEBI" id="CHEBI:29999"/>
        <dbReference type="ChEBI" id="CHEBI:43474"/>
        <dbReference type="ChEBI" id="CHEBI:83421"/>
        <dbReference type="EC" id="3.1.3.16"/>
    </reaction>
</comment>
<dbReference type="PRINTS" id="PR01908">
    <property type="entry name" value="ADSPHPHTASE"/>
</dbReference>
<gene>
    <name evidence="13" type="ORF">Nepgr_021852</name>
</gene>
<keyword evidence="7" id="KW-0539">Nucleus</keyword>
<dbReference type="PANTHER" id="PTHR10159">
    <property type="entry name" value="DUAL SPECIFICITY PROTEIN PHOSPHATASE"/>
    <property type="match status" value="1"/>
</dbReference>
<dbReference type="SUPFAM" id="SSF52799">
    <property type="entry name" value="(Phosphotyrosine protein) phosphatases II"/>
    <property type="match status" value="1"/>
</dbReference>
<dbReference type="GO" id="GO:0005737">
    <property type="term" value="C:cytoplasm"/>
    <property type="evidence" value="ECO:0007669"/>
    <property type="project" value="UniProtKB-SubCell"/>
</dbReference>
<reference evidence="13" key="1">
    <citation type="submission" date="2023-05" db="EMBL/GenBank/DDBJ databases">
        <title>Nepenthes gracilis genome sequencing.</title>
        <authorList>
            <person name="Fukushima K."/>
        </authorList>
    </citation>
    <scope>NUCLEOTIDE SEQUENCE</scope>
    <source>
        <strain evidence="13">SING2019-196</strain>
    </source>
</reference>
<evidence type="ECO:0000256" key="5">
    <source>
        <dbReference type="ARBA" id="ARBA00022801"/>
    </source>
</evidence>
<comment type="subcellular location">
    <subcellularLocation>
        <location evidence="2">Cytoplasm</location>
    </subcellularLocation>
    <subcellularLocation>
        <location evidence="1">Nucleus</location>
    </subcellularLocation>
</comment>
<organism evidence="13 14">
    <name type="scientific">Nepenthes gracilis</name>
    <name type="common">Slender pitcher plant</name>
    <dbReference type="NCBI Taxonomy" id="150966"/>
    <lineage>
        <taxon>Eukaryota</taxon>
        <taxon>Viridiplantae</taxon>
        <taxon>Streptophyta</taxon>
        <taxon>Embryophyta</taxon>
        <taxon>Tracheophyta</taxon>
        <taxon>Spermatophyta</taxon>
        <taxon>Magnoliopsida</taxon>
        <taxon>eudicotyledons</taxon>
        <taxon>Gunneridae</taxon>
        <taxon>Pentapetalae</taxon>
        <taxon>Caryophyllales</taxon>
        <taxon>Nepenthaceae</taxon>
        <taxon>Nepenthes</taxon>
    </lineage>
</organism>
<evidence type="ECO:0000313" key="14">
    <source>
        <dbReference type="Proteomes" id="UP001279734"/>
    </source>
</evidence>
<evidence type="ECO:0000256" key="7">
    <source>
        <dbReference type="ARBA" id="ARBA00023242"/>
    </source>
</evidence>
<protein>
    <recommendedName>
        <fullName evidence="15">Dual specificity protein phosphatase 1</fullName>
    </recommendedName>
</protein>
<dbReference type="AlphaFoldDB" id="A0AAD3XXT0"/>
<comment type="catalytic activity">
    <reaction evidence="9">
        <text>O-phospho-L-threonyl-[protein] + H2O = L-threonyl-[protein] + phosphate</text>
        <dbReference type="Rhea" id="RHEA:47004"/>
        <dbReference type="Rhea" id="RHEA-COMP:11060"/>
        <dbReference type="Rhea" id="RHEA-COMP:11605"/>
        <dbReference type="ChEBI" id="CHEBI:15377"/>
        <dbReference type="ChEBI" id="CHEBI:30013"/>
        <dbReference type="ChEBI" id="CHEBI:43474"/>
        <dbReference type="ChEBI" id="CHEBI:61977"/>
        <dbReference type="EC" id="3.1.3.16"/>
    </reaction>
</comment>
<proteinExistence type="inferred from homology"/>
<dbReference type="GO" id="GO:0043409">
    <property type="term" value="P:negative regulation of MAPK cascade"/>
    <property type="evidence" value="ECO:0007669"/>
    <property type="project" value="TreeGrafter"/>
</dbReference>
<name>A0AAD3XXT0_NEPGR</name>
<dbReference type="PROSITE" id="PS50056">
    <property type="entry name" value="TYR_PHOSPHATASE_2"/>
    <property type="match status" value="1"/>
</dbReference>
<evidence type="ECO:0000256" key="6">
    <source>
        <dbReference type="ARBA" id="ARBA00022912"/>
    </source>
</evidence>
<evidence type="ECO:0000256" key="1">
    <source>
        <dbReference type="ARBA" id="ARBA00004123"/>
    </source>
</evidence>
<feature type="domain" description="Tyrosine-protein phosphatase" evidence="11">
    <location>
        <begin position="60"/>
        <end position="201"/>
    </location>
</feature>
<evidence type="ECO:0000256" key="8">
    <source>
        <dbReference type="ARBA" id="ARBA00047761"/>
    </source>
</evidence>
<keyword evidence="4" id="KW-0963">Cytoplasm</keyword>
<dbReference type="Pfam" id="PF00782">
    <property type="entry name" value="DSPc"/>
    <property type="match status" value="1"/>
</dbReference>
<feature type="domain" description="Tyrosine specific protein phosphatases" evidence="12">
    <location>
        <begin position="122"/>
        <end position="180"/>
    </location>
</feature>
<evidence type="ECO:0008006" key="15">
    <source>
        <dbReference type="Google" id="ProtNLM"/>
    </source>
</evidence>
<dbReference type="InterPro" id="IPR020422">
    <property type="entry name" value="TYR_PHOSPHATASE_DUAL_dom"/>
</dbReference>
<evidence type="ECO:0000256" key="2">
    <source>
        <dbReference type="ARBA" id="ARBA00004496"/>
    </source>
</evidence>
<accession>A0AAD3XXT0</accession>
<dbReference type="EMBL" id="BSYO01000021">
    <property type="protein sequence ID" value="GMH20011.1"/>
    <property type="molecule type" value="Genomic_DNA"/>
</dbReference>
<keyword evidence="14" id="KW-1185">Reference proteome</keyword>